<dbReference type="AlphaFoldDB" id="A0A0C3Q7K0"/>
<evidence type="ECO:0000259" key="1">
    <source>
        <dbReference type="PROSITE" id="PS50011"/>
    </source>
</evidence>
<reference evidence="2 3" key="1">
    <citation type="submission" date="2014-04" db="EMBL/GenBank/DDBJ databases">
        <authorList>
            <consortium name="DOE Joint Genome Institute"/>
            <person name="Kuo A."/>
            <person name="Girlanda M."/>
            <person name="Perotto S."/>
            <person name="Kohler A."/>
            <person name="Nagy L.G."/>
            <person name="Floudas D."/>
            <person name="Copeland A."/>
            <person name="Barry K.W."/>
            <person name="Cichocki N."/>
            <person name="Veneault-Fourrey C."/>
            <person name="LaButti K."/>
            <person name="Lindquist E.A."/>
            <person name="Lipzen A."/>
            <person name="Lundell T."/>
            <person name="Morin E."/>
            <person name="Murat C."/>
            <person name="Sun H."/>
            <person name="Tunlid A."/>
            <person name="Henrissat B."/>
            <person name="Grigoriev I.V."/>
            <person name="Hibbett D.S."/>
            <person name="Martin F."/>
            <person name="Nordberg H.P."/>
            <person name="Cantor M.N."/>
            <person name="Hua S.X."/>
        </authorList>
    </citation>
    <scope>NUCLEOTIDE SEQUENCE [LARGE SCALE GENOMIC DNA]</scope>
    <source>
        <strain evidence="2 3">MUT 4182</strain>
    </source>
</reference>
<dbReference type="Proteomes" id="UP000054248">
    <property type="component" value="Unassembled WGS sequence"/>
</dbReference>
<dbReference type="EMBL" id="KN823192">
    <property type="protein sequence ID" value="KIO20031.1"/>
    <property type="molecule type" value="Genomic_DNA"/>
</dbReference>
<dbReference type="STRING" id="1051891.A0A0C3Q7K0"/>
<accession>A0A0C3Q7K0</accession>
<name>A0A0C3Q7K0_9AGAM</name>
<proteinExistence type="predicted"/>
<sequence length="380" mass="43591">MTIIRDNAGKAEKSNLDAAVQNTITALEAIKEDVDHWSQLSVWRSWYLRHEIEKAINRHENTLRKCVPRLGLAGVLQINSTTQALKEGREQDTLKLDELAKSQQRLEETVKKLHEDLKQQPPGSAKRAEFEIELFKLRQDEVQTGQLGISPAELEGECVKVGNKAVRAGHVYDIWRGLWLGQTVVALKFYRDFREPDHRDDKHMIERFERQVNLWRTLNHPNVLPLYGWCYIDEDIYLVSPWLHNMDVRVFLSQNNLSDKQKLRITADVVQGLKYLHSLQVFHGDVQPSNVLISDDGHGVLGDFALAKALEAKDDLPLNTQSNNDLQSMRYQAPEITENVGMTPAVDIYSWAMTTLEVVSGSGEFLFIDFRVIRLTKRIN</sequence>
<keyword evidence="3" id="KW-1185">Reference proteome</keyword>
<dbReference type="Gene3D" id="1.10.510.10">
    <property type="entry name" value="Transferase(Phosphotransferase) domain 1"/>
    <property type="match status" value="1"/>
</dbReference>
<evidence type="ECO:0000313" key="2">
    <source>
        <dbReference type="EMBL" id="KIO20031.1"/>
    </source>
</evidence>
<dbReference type="SUPFAM" id="SSF56112">
    <property type="entry name" value="Protein kinase-like (PK-like)"/>
    <property type="match status" value="1"/>
</dbReference>
<dbReference type="PROSITE" id="PS50011">
    <property type="entry name" value="PROTEIN_KINASE_DOM"/>
    <property type="match status" value="1"/>
</dbReference>
<dbReference type="InterPro" id="IPR001245">
    <property type="entry name" value="Ser-Thr/Tyr_kinase_cat_dom"/>
</dbReference>
<dbReference type="OrthoDB" id="5966500at2759"/>
<evidence type="ECO:0000313" key="3">
    <source>
        <dbReference type="Proteomes" id="UP000054248"/>
    </source>
</evidence>
<dbReference type="InterPro" id="IPR011009">
    <property type="entry name" value="Kinase-like_dom_sf"/>
</dbReference>
<reference evidence="3" key="2">
    <citation type="submission" date="2015-01" db="EMBL/GenBank/DDBJ databases">
        <title>Evolutionary Origins and Diversification of the Mycorrhizal Mutualists.</title>
        <authorList>
            <consortium name="DOE Joint Genome Institute"/>
            <consortium name="Mycorrhizal Genomics Consortium"/>
            <person name="Kohler A."/>
            <person name="Kuo A."/>
            <person name="Nagy L.G."/>
            <person name="Floudas D."/>
            <person name="Copeland A."/>
            <person name="Barry K.W."/>
            <person name="Cichocki N."/>
            <person name="Veneault-Fourrey C."/>
            <person name="LaButti K."/>
            <person name="Lindquist E.A."/>
            <person name="Lipzen A."/>
            <person name="Lundell T."/>
            <person name="Morin E."/>
            <person name="Murat C."/>
            <person name="Riley R."/>
            <person name="Ohm R."/>
            <person name="Sun H."/>
            <person name="Tunlid A."/>
            <person name="Henrissat B."/>
            <person name="Grigoriev I.V."/>
            <person name="Hibbett D.S."/>
            <person name="Martin F."/>
        </authorList>
    </citation>
    <scope>NUCLEOTIDE SEQUENCE [LARGE SCALE GENOMIC DNA]</scope>
    <source>
        <strain evidence="3">MUT 4182</strain>
    </source>
</reference>
<protein>
    <recommendedName>
        <fullName evidence="1">Protein kinase domain-containing protein</fullName>
    </recommendedName>
</protein>
<dbReference type="HOGENOM" id="CLU_000288_7_38_1"/>
<dbReference type="Pfam" id="PF07714">
    <property type="entry name" value="PK_Tyr_Ser-Thr"/>
    <property type="match status" value="1"/>
</dbReference>
<dbReference type="GO" id="GO:0005524">
    <property type="term" value="F:ATP binding"/>
    <property type="evidence" value="ECO:0007669"/>
    <property type="project" value="InterPro"/>
</dbReference>
<feature type="domain" description="Protein kinase" evidence="1">
    <location>
        <begin position="160"/>
        <end position="380"/>
    </location>
</feature>
<organism evidence="2 3">
    <name type="scientific">Tulasnella calospora MUT 4182</name>
    <dbReference type="NCBI Taxonomy" id="1051891"/>
    <lineage>
        <taxon>Eukaryota</taxon>
        <taxon>Fungi</taxon>
        <taxon>Dikarya</taxon>
        <taxon>Basidiomycota</taxon>
        <taxon>Agaricomycotina</taxon>
        <taxon>Agaricomycetes</taxon>
        <taxon>Cantharellales</taxon>
        <taxon>Tulasnellaceae</taxon>
        <taxon>Tulasnella</taxon>
    </lineage>
</organism>
<dbReference type="PANTHER" id="PTHR44329">
    <property type="entry name" value="SERINE/THREONINE-PROTEIN KINASE TNNI3K-RELATED"/>
    <property type="match status" value="1"/>
</dbReference>
<dbReference type="InterPro" id="IPR000719">
    <property type="entry name" value="Prot_kinase_dom"/>
</dbReference>
<dbReference type="InterPro" id="IPR051681">
    <property type="entry name" value="Ser/Thr_Kinases-Pseudokinases"/>
</dbReference>
<dbReference type="GO" id="GO:0004674">
    <property type="term" value="F:protein serine/threonine kinase activity"/>
    <property type="evidence" value="ECO:0007669"/>
    <property type="project" value="TreeGrafter"/>
</dbReference>
<dbReference type="CDD" id="cd00180">
    <property type="entry name" value="PKc"/>
    <property type="match status" value="1"/>
</dbReference>
<gene>
    <name evidence="2" type="ORF">M407DRAFT_30334</name>
</gene>